<evidence type="ECO:0000313" key="2">
    <source>
        <dbReference type="Proteomes" id="UP001186974"/>
    </source>
</evidence>
<dbReference type="EMBL" id="JAWDJW010006534">
    <property type="protein sequence ID" value="KAK3064362.1"/>
    <property type="molecule type" value="Genomic_DNA"/>
</dbReference>
<reference evidence="1" key="1">
    <citation type="submission" date="2024-09" db="EMBL/GenBank/DDBJ databases">
        <title>Black Yeasts Isolated from many extreme environments.</title>
        <authorList>
            <person name="Coleine C."/>
            <person name="Stajich J.E."/>
            <person name="Selbmann L."/>
        </authorList>
    </citation>
    <scope>NUCLEOTIDE SEQUENCE</scope>
    <source>
        <strain evidence="1">CCFEE 5737</strain>
    </source>
</reference>
<comment type="caution">
    <text evidence="1">The sequence shown here is derived from an EMBL/GenBank/DDBJ whole genome shotgun (WGS) entry which is preliminary data.</text>
</comment>
<proteinExistence type="predicted"/>
<evidence type="ECO:0000313" key="1">
    <source>
        <dbReference type="EMBL" id="KAK3064362.1"/>
    </source>
</evidence>
<name>A0ACC3DAQ2_9PEZI</name>
<protein>
    <submittedName>
        <fullName evidence="1">Uncharacterized protein</fullName>
    </submittedName>
</protein>
<organism evidence="1 2">
    <name type="scientific">Coniosporium uncinatum</name>
    <dbReference type="NCBI Taxonomy" id="93489"/>
    <lineage>
        <taxon>Eukaryota</taxon>
        <taxon>Fungi</taxon>
        <taxon>Dikarya</taxon>
        <taxon>Ascomycota</taxon>
        <taxon>Pezizomycotina</taxon>
        <taxon>Dothideomycetes</taxon>
        <taxon>Dothideomycetes incertae sedis</taxon>
        <taxon>Coniosporium</taxon>
    </lineage>
</organism>
<keyword evidence="2" id="KW-1185">Reference proteome</keyword>
<dbReference type="Proteomes" id="UP001186974">
    <property type="component" value="Unassembled WGS sequence"/>
</dbReference>
<accession>A0ACC3DAQ2</accession>
<sequence>MEFSAKLPKFLKNASYNNPEDKENSPWKFTTGNDLAYFDWVFQPGNEYQAQAFHNHMEFKTLSKKLHETVPVEEILGNSTNEDIVLLVDVGGNTGLDTVRFHQAWSKLPGKRIVQDLPATIDTLDRDQLKPIEVMGHNFFTEQPVKGAGAYYLKMVLHDWPDKQAKEILSNLEAAL</sequence>
<gene>
    <name evidence="1" type="ORF">LTS18_007895</name>
</gene>